<evidence type="ECO:0000256" key="7">
    <source>
        <dbReference type="ARBA" id="ARBA00022949"/>
    </source>
</evidence>
<evidence type="ECO:0000256" key="12">
    <source>
        <dbReference type="RuleBase" id="RU010713"/>
    </source>
</evidence>
<keyword evidence="15" id="KW-1185">Reference proteome</keyword>
<keyword evidence="4" id="KW-1003">Cell membrane</keyword>
<keyword evidence="3 12" id="KW-0813">Transport</keyword>
<comment type="similarity">
    <text evidence="12">Belongs to the pannexin family.</text>
</comment>
<dbReference type="PANTHER" id="PTHR11893:SF31">
    <property type="entry name" value="INNEXIN-11"/>
    <property type="match status" value="1"/>
</dbReference>
<feature type="compositionally biased region" description="Basic and acidic residues" evidence="13">
    <location>
        <begin position="192"/>
        <end position="205"/>
    </location>
</feature>
<evidence type="ECO:0000256" key="8">
    <source>
        <dbReference type="ARBA" id="ARBA00022989"/>
    </source>
</evidence>
<protein>
    <recommendedName>
        <fullName evidence="12">Innexin</fullName>
    </recommendedName>
</protein>
<keyword evidence="8 12" id="KW-1133">Transmembrane helix</keyword>
<keyword evidence="9 12" id="KW-0406">Ion transport</keyword>
<accession>A0ABD6EIB3</accession>
<evidence type="ECO:0000256" key="2">
    <source>
        <dbReference type="ARBA" id="ARBA00004651"/>
    </source>
</evidence>
<dbReference type="Pfam" id="PF00876">
    <property type="entry name" value="Innexin"/>
    <property type="match status" value="1"/>
</dbReference>
<evidence type="ECO:0000256" key="1">
    <source>
        <dbReference type="ARBA" id="ARBA00004610"/>
    </source>
</evidence>
<evidence type="ECO:0000256" key="9">
    <source>
        <dbReference type="ARBA" id="ARBA00023065"/>
    </source>
</evidence>
<evidence type="ECO:0000256" key="6">
    <source>
        <dbReference type="ARBA" id="ARBA00022868"/>
    </source>
</evidence>
<evidence type="ECO:0000256" key="10">
    <source>
        <dbReference type="ARBA" id="ARBA00023136"/>
    </source>
</evidence>
<organism evidence="14 15">
    <name type="scientific">Gnathostoma spinigerum</name>
    <dbReference type="NCBI Taxonomy" id="75299"/>
    <lineage>
        <taxon>Eukaryota</taxon>
        <taxon>Metazoa</taxon>
        <taxon>Ecdysozoa</taxon>
        <taxon>Nematoda</taxon>
        <taxon>Chromadorea</taxon>
        <taxon>Rhabditida</taxon>
        <taxon>Spirurina</taxon>
        <taxon>Gnathostomatomorpha</taxon>
        <taxon>Gnathostomatoidea</taxon>
        <taxon>Gnathostomatidae</taxon>
        <taxon>Gnathostoma</taxon>
    </lineage>
</organism>
<evidence type="ECO:0000256" key="4">
    <source>
        <dbReference type="ARBA" id="ARBA00022475"/>
    </source>
</evidence>
<comment type="subcellular location">
    <subcellularLocation>
        <location evidence="1">Cell junction</location>
        <location evidence="1">Gap junction</location>
    </subcellularLocation>
    <subcellularLocation>
        <location evidence="2 12">Cell membrane</location>
        <topology evidence="2 12">Multi-pass membrane protein</topology>
    </subcellularLocation>
</comment>
<keyword evidence="7" id="KW-0965">Cell junction</keyword>
<proteinExistence type="inferred from homology"/>
<keyword evidence="11 12" id="KW-0407">Ion channel</keyword>
<evidence type="ECO:0000256" key="3">
    <source>
        <dbReference type="ARBA" id="ARBA00022448"/>
    </source>
</evidence>
<feature type="region of interest" description="Disordered" evidence="13">
    <location>
        <begin position="168"/>
        <end position="213"/>
    </location>
</feature>
<dbReference type="GO" id="GO:0005886">
    <property type="term" value="C:plasma membrane"/>
    <property type="evidence" value="ECO:0007669"/>
    <property type="project" value="UniProtKB-SubCell"/>
</dbReference>
<keyword evidence="6" id="KW-0303">Gap junction</keyword>
<keyword evidence="5 12" id="KW-0812">Transmembrane</keyword>
<name>A0ABD6EIB3_9BILA</name>
<dbReference type="GO" id="GO:0034220">
    <property type="term" value="P:monoatomic ion transmembrane transport"/>
    <property type="evidence" value="ECO:0007669"/>
    <property type="project" value="UniProtKB-KW"/>
</dbReference>
<evidence type="ECO:0000313" key="15">
    <source>
        <dbReference type="Proteomes" id="UP001608902"/>
    </source>
</evidence>
<comment type="function">
    <text evidence="12">Structural component of the gap junctions.</text>
</comment>
<reference evidence="14 15" key="1">
    <citation type="submission" date="2024-08" db="EMBL/GenBank/DDBJ databases">
        <title>Gnathostoma spinigerum genome.</title>
        <authorList>
            <person name="Gonzalez-Bertolin B."/>
            <person name="Monzon S."/>
            <person name="Zaballos A."/>
            <person name="Jimenez P."/>
            <person name="Dekumyoy P."/>
            <person name="Varona S."/>
            <person name="Cuesta I."/>
            <person name="Sumanam S."/>
            <person name="Adisakwattana P."/>
            <person name="Gasser R.B."/>
            <person name="Hernandez-Gonzalez A."/>
            <person name="Young N.D."/>
            <person name="Perteguer M.J."/>
        </authorList>
    </citation>
    <scope>NUCLEOTIDE SEQUENCE [LARGE SCALE GENOMIC DNA]</scope>
    <source>
        <strain evidence="14">AL3</strain>
        <tissue evidence="14">Liver</tissue>
    </source>
</reference>
<dbReference type="AlphaFoldDB" id="A0ABD6EIB3"/>
<keyword evidence="10 12" id="KW-0472">Membrane</keyword>
<comment type="caution">
    <text evidence="14">The sequence shown here is derived from an EMBL/GenBank/DDBJ whole genome shotgun (WGS) entry which is preliminary data.</text>
</comment>
<dbReference type="PROSITE" id="PS51013">
    <property type="entry name" value="PANNEXIN"/>
    <property type="match status" value="1"/>
</dbReference>
<dbReference type="InterPro" id="IPR000990">
    <property type="entry name" value="Innexin"/>
</dbReference>
<dbReference type="PANTHER" id="PTHR11893">
    <property type="entry name" value="INNEXIN"/>
    <property type="match status" value="1"/>
</dbReference>
<gene>
    <name evidence="12" type="primary">inx</name>
    <name evidence="14" type="ORF">AB6A40_003021</name>
</gene>
<sequence>MVTLVSYFFKLPFFSDVKFQVRQVGNIQLYTVQCVLVINLFNEKIFVLLWFWYMILAVFTIASFFYWLILLSIPCFSRWFVSQNLELSELKFDPDTRSKEVQRFISGYLHLDGIFVLRMVTLHAGVIFGTDLTLALWNSFYGIEEKLSEGRTSIEDRKDNMNNYLRQRKKSKKKSLDADPDSVTAFFPLTPESREEESSSDESRQDMPAPTMV</sequence>
<dbReference type="EMBL" id="JBGFUD010001455">
    <property type="protein sequence ID" value="MFH4976312.1"/>
    <property type="molecule type" value="Genomic_DNA"/>
</dbReference>
<dbReference type="GO" id="GO:0005921">
    <property type="term" value="C:gap junction"/>
    <property type="evidence" value="ECO:0007669"/>
    <property type="project" value="UniProtKB-SubCell"/>
</dbReference>
<evidence type="ECO:0000313" key="14">
    <source>
        <dbReference type="EMBL" id="MFH4976312.1"/>
    </source>
</evidence>
<evidence type="ECO:0000256" key="5">
    <source>
        <dbReference type="ARBA" id="ARBA00022692"/>
    </source>
</evidence>
<comment type="caution">
    <text evidence="12">Lacks conserved residue(s) required for the propagation of feature annotation.</text>
</comment>
<dbReference type="Proteomes" id="UP001608902">
    <property type="component" value="Unassembled WGS sequence"/>
</dbReference>
<evidence type="ECO:0000256" key="11">
    <source>
        <dbReference type="ARBA" id="ARBA00023303"/>
    </source>
</evidence>
<feature type="transmembrane region" description="Helical" evidence="12">
    <location>
        <begin position="50"/>
        <end position="73"/>
    </location>
</feature>
<evidence type="ECO:0000256" key="13">
    <source>
        <dbReference type="SAM" id="MobiDB-lite"/>
    </source>
</evidence>